<evidence type="ECO:0000256" key="9">
    <source>
        <dbReference type="ARBA" id="ARBA00023204"/>
    </source>
</evidence>
<evidence type="ECO:0000256" key="14">
    <source>
        <dbReference type="PROSITE-ProRule" id="PRU00560"/>
    </source>
</evidence>
<keyword evidence="6" id="KW-0269">Exonuclease</keyword>
<gene>
    <name evidence="18" type="ORF">CLV30_112147</name>
</gene>
<dbReference type="Proteomes" id="UP000243528">
    <property type="component" value="Unassembled WGS sequence"/>
</dbReference>
<evidence type="ECO:0000259" key="16">
    <source>
        <dbReference type="PROSITE" id="PS51198"/>
    </source>
</evidence>
<dbReference type="GO" id="GO:0005829">
    <property type="term" value="C:cytosol"/>
    <property type="evidence" value="ECO:0007669"/>
    <property type="project" value="TreeGrafter"/>
</dbReference>
<keyword evidence="9" id="KW-0234">DNA repair</keyword>
<dbReference type="InterPro" id="IPR011335">
    <property type="entry name" value="Restrct_endonuc-II-like"/>
</dbReference>
<evidence type="ECO:0000256" key="11">
    <source>
        <dbReference type="ARBA" id="ARBA00034617"/>
    </source>
</evidence>
<evidence type="ECO:0000313" key="18">
    <source>
        <dbReference type="EMBL" id="PSL01907.1"/>
    </source>
</evidence>
<evidence type="ECO:0000256" key="8">
    <source>
        <dbReference type="ARBA" id="ARBA00023125"/>
    </source>
</evidence>
<dbReference type="SUPFAM" id="SSF52980">
    <property type="entry name" value="Restriction endonuclease-like"/>
    <property type="match status" value="1"/>
</dbReference>
<feature type="region of interest" description="Disordered" evidence="15">
    <location>
        <begin position="1"/>
        <end position="21"/>
    </location>
</feature>
<dbReference type="GO" id="GO:0000725">
    <property type="term" value="P:recombinational repair"/>
    <property type="evidence" value="ECO:0007669"/>
    <property type="project" value="TreeGrafter"/>
</dbReference>
<feature type="domain" description="UvrD-like helicase C-terminal" evidence="17">
    <location>
        <begin position="351"/>
        <end position="670"/>
    </location>
</feature>
<keyword evidence="8" id="KW-0238">DNA-binding</keyword>
<keyword evidence="1" id="KW-0540">Nuclease</keyword>
<evidence type="ECO:0000256" key="1">
    <source>
        <dbReference type="ARBA" id="ARBA00022722"/>
    </source>
</evidence>
<dbReference type="Gene3D" id="3.90.320.10">
    <property type="match status" value="1"/>
</dbReference>
<evidence type="ECO:0000313" key="19">
    <source>
        <dbReference type="Proteomes" id="UP000243528"/>
    </source>
</evidence>
<organism evidence="18 19">
    <name type="scientific">Haloactinopolyspora alba</name>
    <dbReference type="NCBI Taxonomy" id="648780"/>
    <lineage>
        <taxon>Bacteria</taxon>
        <taxon>Bacillati</taxon>
        <taxon>Actinomycetota</taxon>
        <taxon>Actinomycetes</taxon>
        <taxon>Jiangellales</taxon>
        <taxon>Jiangellaceae</taxon>
        <taxon>Haloactinopolyspora</taxon>
    </lineage>
</organism>
<evidence type="ECO:0000259" key="17">
    <source>
        <dbReference type="PROSITE" id="PS51217"/>
    </source>
</evidence>
<dbReference type="GO" id="GO:0003677">
    <property type="term" value="F:DNA binding"/>
    <property type="evidence" value="ECO:0007669"/>
    <property type="project" value="UniProtKB-KW"/>
</dbReference>
<dbReference type="InterPro" id="IPR038726">
    <property type="entry name" value="PDDEXK_AddAB-type"/>
</dbReference>
<dbReference type="GO" id="GO:0004527">
    <property type="term" value="F:exonuclease activity"/>
    <property type="evidence" value="ECO:0007669"/>
    <property type="project" value="UniProtKB-KW"/>
</dbReference>
<keyword evidence="7 14" id="KW-0067">ATP-binding</keyword>
<dbReference type="RefSeq" id="WP_129711072.1">
    <property type="nucleotide sequence ID" value="NZ_PYGE01000012.1"/>
</dbReference>
<proteinExistence type="predicted"/>
<dbReference type="EMBL" id="PYGE01000012">
    <property type="protein sequence ID" value="PSL01907.1"/>
    <property type="molecule type" value="Genomic_DNA"/>
</dbReference>
<dbReference type="AlphaFoldDB" id="A0A2P8DXL2"/>
<dbReference type="PANTHER" id="PTHR11070">
    <property type="entry name" value="UVRD / RECB / PCRA DNA HELICASE FAMILY MEMBER"/>
    <property type="match status" value="1"/>
</dbReference>
<evidence type="ECO:0000256" key="15">
    <source>
        <dbReference type="SAM" id="MobiDB-lite"/>
    </source>
</evidence>
<dbReference type="OrthoDB" id="4812256at2"/>
<feature type="domain" description="UvrD-like helicase ATP-binding" evidence="16">
    <location>
        <begin position="16"/>
        <end position="350"/>
    </location>
</feature>
<keyword evidence="2 14" id="KW-0547">Nucleotide-binding</keyword>
<dbReference type="PANTHER" id="PTHR11070:SF55">
    <property type="entry name" value="DNA 3'-5' HELICASE"/>
    <property type="match status" value="1"/>
</dbReference>
<evidence type="ECO:0000256" key="2">
    <source>
        <dbReference type="ARBA" id="ARBA00022741"/>
    </source>
</evidence>
<dbReference type="InterPro" id="IPR027417">
    <property type="entry name" value="P-loop_NTPase"/>
</dbReference>
<dbReference type="PROSITE" id="PS51217">
    <property type="entry name" value="UVRD_HELICASE_CTER"/>
    <property type="match status" value="1"/>
</dbReference>
<dbReference type="PROSITE" id="PS51198">
    <property type="entry name" value="UVRD_HELICASE_ATP_BIND"/>
    <property type="match status" value="1"/>
</dbReference>
<comment type="catalytic activity">
    <reaction evidence="13">
        <text>ATP + H2O = ADP + phosphate + H(+)</text>
        <dbReference type="Rhea" id="RHEA:13065"/>
        <dbReference type="ChEBI" id="CHEBI:15377"/>
        <dbReference type="ChEBI" id="CHEBI:15378"/>
        <dbReference type="ChEBI" id="CHEBI:30616"/>
        <dbReference type="ChEBI" id="CHEBI:43474"/>
        <dbReference type="ChEBI" id="CHEBI:456216"/>
        <dbReference type="EC" id="5.6.2.4"/>
    </reaction>
</comment>
<dbReference type="InterPro" id="IPR011604">
    <property type="entry name" value="PDDEXK-like_dom_sf"/>
</dbReference>
<dbReference type="Pfam" id="PF12705">
    <property type="entry name" value="PDDEXK_1"/>
    <property type="match status" value="1"/>
</dbReference>
<dbReference type="InterPro" id="IPR014017">
    <property type="entry name" value="DNA_helicase_UvrD-like_C"/>
</dbReference>
<evidence type="ECO:0000256" key="13">
    <source>
        <dbReference type="ARBA" id="ARBA00048988"/>
    </source>
</evidence>
<comment type="catalytic activity">
    <reaction evidence="11">
        <text>Couples ATP hydrolysis with the unwinding of duplex DNA by translocating in the 3'-5' direction.</text>
        <dbReference type="EC" id="5.6.2.4"/>
    </reaction>
</comment>
<dbReference type="Pfam" id="PF00580">
    <property type="entry name" value="UvrD-helicase"/>
    <property type="match status" value="1"/>
</dbReference>
<keyword evidence="4 14" id="KW-0378">Hydrolase</keyword>
<accession>A0A2P8DXL2</accession>
<evidence type="ECO:0000256" key="7">
    <source>
        <dbReference type="ARBA" id="ARBA00022840"/>
    </source>
</evidence>
<dbReference type="Pfam" id="PF13361">
    <property type="entry name" value="UvrD_C"/>
    <property type="match status" value="2"/>
</dbReference>
<keyword evidence="19" id="KW-1185">Reference proteome</keyword>
<feature type="binding site" evidence="14">
    <location>
        <begin position="37"/>
        <end position="44"/>
    </location>
    <ligand>
        <name>ATP</name>
        <dbReference type="ChEBI" id="CHEBI:30616"/>
    </ligand>
</feature>
<dbReference type="GO" id="GO:0033202">
    <property type="term" value="C:DNA helicase complex"/>
    <property type="evidence" value="ECO:0007669"/>
    <property type="project" value="TreeGrafter"/>
</dbReference>
<dbReference type="EC" id="5.6.2.4" evidence="12"/>
<keyword evidence="5 14" id="KW-0347">Helicase</keyword>
<dbReference type="CDD" id="cd17932">
    <property type="entry name" value="DEXQc_UvrD"/>
    <property type="match status" value="1"/>
</dbReference>
<sequence>MTTITPSALARRLDRPDPTDEQAAAIAAPLEPGVVVAGAGSGKTETMAARVVWLVASGAVRPEHVLGLTFTRKAARELSARIRRRLSQLASRGVIDPGGDLLDGEPTVLTYDAYAGRIVAEHALRLGREPGARLITEAVAWQYAQRVVATYDGDMDAVGYAPSTVVSKVLALHGELAGHLVPPDSVREFTTDLRHRVHALPKAEKQRTKELLYADVAKALGVQDARVALLPLVDEFRRRKRADEVLDFADQAELAATLAARFPEVGVAERDAYRVVLLDEYQDTSHAQLVLLRSLFGDGHPVTAVGDPAQSIYGWRGASAGTLTSFRREFRTADAAPARLDSLATSFRNGADILRVANRLSEPLRAEGLDVPELSAFDGLGDGEVTASLHLTAEDEAADVARRARAFWDASDEGRTAAVLVRTRSQMPRLEAALRAVDLPVEVVGVGGLLATPEVGDIVATLRVVNDPARGDALMRLLTGARWRIGPRDLDALGRWARRLGRPTGQGPAASRTAHAEAAAQAPQTGASAVPAGAAQDEIDELGIVDALDALPGPEWFSPEGYRRLTALSAELRELRGRTAQSLTELVHDVERTLGLDVELTARRGPTGRANLDRFLDVAAEYEGDGAGGRLSSFLAYLDAAETAERGLAPGEVEVSGDRVQVLTVHGAKGLEWDAVFVTGLVDKVFPAGGERDRAWLGDPGELPYPLRGDAAALPVLDVDGAADQQGARDAVERFYHDAADAGRLEERRLAYVAVTRARRVLACSGYRWDDAVRPREPSPFLAEIRAACDDGAGDVAVWADDPGESNPLAENRPVLQWPYDPLGERRVLLEDGAARVRAAQAELDGALFVPDVPATEWDDEIERLLAERERESQSRPVEVELPRHLSVSQLVTLRGSPDELARTLRRPVPRPPSPLARRGTRFHAWLESRWGAPRLLDVDELPGSADDGAAADREIAALQEAFLASAWARRTPVEVEAPFELMVAGVLLRGRVDAVFETDDGGIEVVDWKTGRPPRDDADETVRTVQLAAYRLAFATLHDRPLDRVTAAFHYVPDDLTLRRADLLDADELRELITSVPVAEG</sequence>
<comment type="caution">
    <text evidence="18">The sequence shown here is derived from an EMBL/GenBank/DDBJ whole genome shotgun (WGS) entry which is preliminary data.</text>
</comment>
<dbReference type="Gene3D" id="1.10.486.10">
    <property type="entry name" value="PCRA, domain 4"/>
    <property type="match status" value="1"/>
</dbReference>
<evidence type="ECO:0000256" key="3">
    <source>
        <dbReference type="ARBA" id="ARBA00022763"/>
    </source>
</evidence>
<dbReference type="Gene3D" id="3.40.50.300">
    <property type="entry name" value="P-loop containing nucleotide triphosphate hydrolases"/>
    <property type="match status" value="4"/>
</dbReference>
<evidence type="ECO:0000256" key="12">
    <source>
        <dbReference type="ARBA" id="ARBA00034808"/>
    </source>
</evidence>
<keyword evidence="10" id="KW-0413">Isomerase</keyword>
<evidence type="ECO:0000256" key="10">
    <source>
        <dbReference type="ARBA" id="ARBA00023235"/>
    </source>
</evidence>
<name>A0A2P8DXL2_9ACTN</name>
<evidence type="ECO:0000256" key="4">
    <source>
        <dbReference type="ARBA" id="ARBA00022801"/>
    </source>
</evidence>
<evidence type="ECO:0000256" key="6">
    <source>
        <dbReference type="ARBA" id="ARBA00022839"/>
    </source>
</evidence>
<keyword evidence="3" id="KW-0227">DNA damage</keyword>
<dbReference type="GO" id="GO:0043138">
    <property type="term" value="F:3'-5' DNA helicase activity"/>
    <property type="evidence" value="ECO:0007669"/>
    <property type="project" value="UniProtKB-EC"/>
</dbReference>
<dbReference type="InterPro" id="IPR014016">
    <property type="entry name" value="UvrD-like_ATP-bd"/>
</dbReference>
<evidence type="ECO:0000256" key="5">
    <source>
        <dbReference type="ARBA" id="ARBA00022806"/>
    </source>
</evidence>
<dbReference type="GO" id="GO:0005524">
    <property type="term" value="F:ATP binding"/>
    <property type="evidence" value="ECO:0007669"/>
    <property type="project" value="UniProtKB-UniRule"/>
</dbReference>
<reference evidence="18 19" key="1">
    <citation type="submission" date="2018-03" db="EMBL/GenBank/DDBJ databases">
        <title>Genomic Encyclopedia of Archaeal and Bacterial Type Strains, Phase II (KMG-II): from individual species to whole genera.</title>
        <authorList>
            <person name="Goeker M."/>
        </authorList>
    </citation>
    <scope>NUCLEOTIDE SEQUENCE [LARGE SCALE GENOMIC DNA]</scope>
    <source>
        <strain evidence="18 19">DSM 45211</strain>
    </source>
</reference>
<protein>
    <recommendedName>
        <fullName evidence="12">DNA 3'-5' helicase</fullName>
        <ecNumber evidence="12">5.6.2.4</ecNumber>
    </recommendedName>
</protein>
<dbReference type="InterPro" id="IPR000212">
    <property type="entry name" value="DNA_helicase_UvrD/REP"/>
</dbReference>
<dbReference type="SUPFAM" id="SSF52540">
    <property type="entry name" value="P-loop containing nucleoside triphosphate hydrolases"/>
    <property type="match status" value="1"/>
</dbReference>